<organism evidence="1">
    <name type="scientific">Brassica cretica</name>
    <name type="common">Mustard</name>
    <dbReference type="NCBI Taxonomy" id="69181"/>
    <lineage>
        <taxon>Eukaryota</taxon>
        <taxon>Viridiplantae</taxon>
        <taxon>Streptophyta</taxon>
        <taxon>Embryophyta</taxon>
        <taxon>Tracheophyta</taxon>
        <taxon>Spermatophyta</taxon>
        <taxon>Magnoliopsida</taxon>
        <taxon>eudicotyledons</taxon>
        <taxon>Gunneridae</taxon>
        <taxon>Pentapetalae</taxon>
        <taxon>rosids</taxon>
        <taxon>malvids</taxon>
        <taxon>Brassicales</taxon>
        <taxon>Brassicaceae</taxon>
        <taxon>Brassiceae</taxon>
        <taxon>Brassica</taxon>
    </lineage>
</organism>
<comment type="caution">
    <text evidence="1">The sequence shown here is derived from an EMBL/GenBank/DDBJ whole genome shotgun (WGS) entry which is preliminary data.</text>
</comment>
<evidence type="ECO:0000313" key="1">
    <source>
        <dbReference type="EMBL" id="KAF2533992.1"/>
    </source>
</evidence>
<reference evidence="1" key="1">
    <citation type="submission" date="2019-12" db="EMBL/GenBank/DDBJ databases">
        <title>Genome sequencing and annotation of Brassica cretica.</title>
        <authorList>
            <person name="Studholme D.J."/>
            <person name="Sarris P.F."/>
        </authorList>
    </citation>
    <scope>NUCLEOTIDE SEQUENCE</scope>
    <source>
        <strain evidence="1">PFS-102/07</strain>
        <tissue evidence="1">Leaf</tissue>
    </source>
</reference>
<proteinExistence type="predicted"/>
<name>A0A8S9FTE3_BRACR</name>
<sequence>MEFQSDLVVSYLLTRVSILWNKQQVELLFPETAHLIYLIQPSRLNVEDSFAWQRTKSGVYSVRSGYHAFINDRPSRAILTPADPSFKWY</sequence>
<dbReference type="EMBL" id="QGKY02002305">
    <property type="protein sequence ID" value="KAF2533992.1"/>
    <property type="molecule type" value="Genomic_DNA"/>
</dbReference>
<gene>
    <name evidence="1" type="ORF">F2Q70_00031041</name>
</gene>
<protein>
    <submittedName>
        <fullName evidence="1">Uncharacterized protein</fullName>
    </submittedName>
</protein>
<accession>A0A8S9FTE3</accession>
<dbReference type="AlphaFoldDB" id="A0A8S9FTE3"/>